<evidence type="ECO:0000313" key="2">
    <source>
        <dbReference type="Proteomes" id="UP000192368"/>
    </source>
</evidence>
<dbReference type="PANTHER" id="PTHR34547:SF1">
    <property type="entry name" value="YACP-LIKE NYN DOMAIN PROTEIN"/>
    <property type="match status" value="1"/>
</dbReference>
<keyword evidence="2" id="KW-1185">Reference proteome</keyword>
<dbReference type="Proteomes" id="UP000192368">
    <property type="component" value="Unassembled WGS sequence"/>
</dbReference>
<reference evidence="2" key="1">
    <citation type="submission" date="2017-04" db="EMBL/GenBank/DDBJ databases">
        <authorList>
            <person name="Varghese N."/>
            <person name="Submissions S."/>
        </authorList>
    </citation>
    <scope>NUCLEOTIDE SEQUENCE [LARGE SCALE GENOMIC DNA]</scope>
    <source>
        <strain evidence="2">DSM 20463</strain>
    </source>
</reference>
<dbReference type="InterPro" id="IPR010298">
    <property type="entry name" value="YacP-like"/>
</dbReference>
<dbReference type="RefSeq" id="WP_084230001.1">
    <property type="nucleotide sequence ID" value="NZ_FWWR01000009.1"/>
</dbReference>
<dbReference type="AlphaFoldDB" id="A0A1W1UIT9"/>
<organism evidence="1 2">
    <name type="scientific">Peptoniphilus asaccharolyticus DSM 20463</name>
    <dbReference type="NCBI Taxonomy" id="573058"/>
    <lineage>
        <taxon>Bacteria</taxon>
        <taxon>Bacillati</taxon>
        <taxon>Bacillota</taxon>
        <taxon>Tissierellia</taxon>
        <taxon>Tissierellales</taxon>
        <taxon>Peptoniphilaceae</taxon>
        <taxon>Peptoniphilus</taxon>
    </lineage>
</organism>
<gene>
    <name evidence="1" type="ORF">SAMN00017477_0299</name>
</gene>
<dbReference type="OrthoDB" id="9792160at2"/>
<protein>
    <recommendedName>
        <fullName evidence="3">YacP-like NYN domain-containing protein</fullName>
    </recommendedName>
</protein>
<name>A0A1W1UIT9_PEPAS</name>
<sequence>MKPIRYKKAEKYLFVDGYNIINAWSSFDKSLPLEDQRKQLVDIISEYAHTVDEKVIVVFDAYMVKKSAGAIYDYKGILVVFTKEFETADHYIERQLSEMPRVKGVRVATSDNIEQQIILSRGGVRLSAREFEVEVGLSKQVIFTRQKALKKSSELSNKIDDEQLNKLKDIEL</sequence>
<accession>A0A1W1UIT9</accession>
<dbReference type="STRING" id="573058.SAMN00017477_0299"/>
<dbReference type="EMBL" id="FWWR01000009">
    <property type="protein sequence ID" value="SMB80952.1"/>
    <property type="molecule type" value="Genomic_DNA"/>
</dbReference>
<proteinExistence type="predicted"/>
<evidence type="ECO:0000313" key="1">
    <source>
        <dbReference type="EMBL" id="SMB80952.1"/>
    </source>
</evidence>
<dbReference type="PANTHER" id="PTHR34547">
    <property type="entry name" value="YACP-LIKE NYN DOMAIN PROTEIN"/>
    <property type="match status" value="1"/>
</dbReference>
<dbReference type="Pfam" id="PF05991">
    <property type="entry name" value="NYN_YacP"/>
    <property type="match status" value="1"/>
</dbReference>
<dbReference type="CDD" id="cd10912">
    <property type="entry name" value="PIN_YacP-like"/>
    <property type="match status" value="1"/>
</dbReference>
<evidence type="ECO:0008006" key="3">
    <source>
        <dbReference type="Google" id="ProtNLM"/>
    </source>
</evidence>